<accession>A0ACB7IXK5</accession>
<dbReference type="Proteomes" id="UP000824881">
    <property type="component" value="Unassembled WGS sequence"/>
</dbReference>
<proteinExistence type="predicted"/>
<evidence type="ECO:0000313" key="1">
    <source>
        <dbReference type="EMBL" id="KAG9222469.1"/>
    </source>
</evidence>
<organism evidence="1 2">
    <name type="scientific">Pleurotus cornucopiae</name>
    <name type="common">Cornucopia mushroom</name>
    <dbReference type="NCBI Taxonomy" id="5321"/>
    <lineage>
        <taxon>Eukaryota</taxon>
        <taxon>Fungi</taxon>
        <taxon>Dikarya</taxon>
        <taxon>Basidiomycota</taxon>
        <taxon>Agaricomycotina</taxon>
        <taxon>Agaricomycetes</taxon>
        <taxon>Agaricomycetidae</taxon>
        <taxon>Agaricales</taxon>
        <taxon>Pleurotineae</taxon>
        <taxon>Pleurotaceae</taxon>
        <taxon>Pleurotus</taxon>
    </lineage>
</organism>
<name>A0ACB7IXK5_PLECO</name>
<keyword evidence="2" id="KW-1185">Reference proteome</keyword>
<evidence type="ECO:0000313" key="2">
    <source>
        <dbReference type="Proteomes" id="UP000824881"/>
    </source>
</evidence>
<gene>
    <name evidence="1" type="ORF">CCMSSC00406_0002804</name>
</gene>
<comment type="caution">
    <text evidence="1">The sequence shown here is derived from an EMBL/GenBank/DDBJ whole genome shotgun (WGS) entry which is preliminary data.</text>
</comment>
<sequence>MAEEASTQNKIRSGDTVLLRIPNGDTRSVKVEKDLIVSIGRLGSFSSNELIDHHYGLTFEIVGKNLVVLPPQNIQELEETDATNEHIVGDGSVKPVTPEEMAAMKEAGVHVSVPFSQSNLREVCPCFLQDIIKKQIDQHTNFELKTEYSKDKYKKKKEAKYAKVFTTIPPTLFNVCEYWYNKDQGRIRDLRIDALSQMLNLANIRPGGRYLVVDDASGLVVSGVLHRMGGQGRVLTICDVETPPAYPVMTQMNFPPEFKSIMASLNWATCQEDYTPIISTWDVEEDQIRSDKQRIRVNKRRAASDFLQSTREDLFAGEFEALVVASEYDPQSILKRLNKYLGGSCNIVIHSPYAQILSDLQVVMRASAEYLSPALSEVWLRRYQILPGRTHPMMNMSGAGGFILHATKVYDDPSAVPVEAHRRLQAKLATETQKSSDIVPSQQEEGDVAMTDAT</sequence>
<protein>
    <submittedName>
        <fullName evidence="1">Uncharacterized protein</fullName>
    </submittedName>
</protein>
<reference evidence="1 2" key="1">
    <citation type="journal article" date="2021" name="Appl. Environ. Microbiol.">
        <title>Genetic linkage and physical mapping for an oyster mushroom Pleurotus cornucopiae and QTL analysis for the trait cap color.</title>
        <authorList>
            <person name="Zhang Y."/>
            <person name="Gao W."/>
            <person name="Sonnenberg A."/>
            <person name="Chen Q."/>
            <person name="Zhang J."/>
            <person name="Huang C."/>
        </authorList>
    </citation>
    <scope>NUCLEOTIDE SEQUENCE [LARGE SCALE GENOMIC DNA]</scope>
    <source>
        <strain evidence="1">CCMSSC00406</strain>
    </source>
</reference>
<dbReference type="EMBL" id="WQMT02000005">
    <property type="protein sequence ID" value="KAG9222469.1"/>
    <property type="molecule type" value="Genomic_DNA"/>
</dbReference>